<feature type="active site" description="GMP-histidine intermediate" evidence="18">
    <location>
        <position position="50"/>
    </location>
</feature>
<dbReference type="CDD" id="cd00544">
    <property type="entry name" value="CobU"/>
    <property type="match status" value="1"/>
</dbReference>
<gene>
    <name evidence="20" type="ORF">SAMN02745190_00952</name>
</gene>
<evidence type="ECO:0000313" key="20">
    <source>
        <dbReference type="EMBL" id="SHE66231.1"/>
    </source>
</evidence>
<feature type="binding site" evidence="19">
    <location>
        <begin position="34"/>
        <end position="36"/>
    </location>
    <ligand>
        <name>GTP</name>
        <dbReference type="ChEBI" id="CHEBI:37565"/>
    </ligand>
</feature>
<comment type="catalytic activity">
    <reaction evidence="1">
        <text>adenosylcob(III)inamide + ATP = adenosylcob(III)inamide phosphate + ADP + H(+)</text>
        <dbReference type="Rhea" id="RHEA:15769"/>
        <dbReference type="ChEBI" id="CHEBI:2480"/>
        <dbReference type="ChEBI" id="CHEBI:15378"/>
        <dbReference type="ChEBI" id="CHEBI:30616"/>
        <dbReference type="ChEBI" id="CHEBI:58502"/>
        <dbReference type="ChEBI" id="CHEBI:456216"/>
        <dbReference type="EC" id="2.7.1.156"/>
    </reaction>
</comment>
<dbReference type="GO" id="GO:0005524">
    <property type="term" value="F:ATP binding"/>
    <property type="evidence" value="ECO:0007669"/>
    <property type="project" value="UniProtKB-KW"/>
</dbReference>
<keyword evidence="12 19" id="KW-0547">Nucleotide-binding</keyword>
<accession>A0A1M4VB81</accession>
<keyword evidence="20" id="KW-0548">Nucleotidyltransferase</keyword>
<keyword evidence="10" id="KW-0169">Cobalamin biosynthesis</keyword>
<keyword evidence="11 20" id="KW-0808">Transferase</keyword>
<evidence type="ECO:0000256" key="10">
    <source>
        <dbReference type="ARBA" id="ARBA00022573"/>
    </source>
</evidence>
<comment type="function">
    <text evidence="4">Catalyzes ATP-dependent phosphorylation of adenosylcobinamide and addition of GMP to adenosylcobinamide phosphate.</text>
</comment>
<evidence type="ECO:0000256" key="3">
    <source>
        <dbReference type="ARBA" id="ARBA00001522"/>
    </source>
</evidence>
<evidence type="ECO:0000256" key="16">
    <source>
        <dbReference type="ARBA" id="ARBA00029570"/>
    </source>
</evidence>
<dbReference type="PANTHER" id="PTHR34848:SF1">
    <property type="entry name" value="BIFUNCTIONAL ADENOSYLCOBALAMIN BIOSYNTHESIS PROTEIN COBU"/>
    <property type="match status" value="1"/>
</dbReference>
<dbReference type="UniPathway" id="UPA00148">
    <property type="reaction ID" value="UER00236"/>
</dbReference>
<dbReference type="STRING" id="1123243.SAMN02745190_00952"/>
<keyword evidence="13 20" id="KW-0418">Kinase</keyword>
<evidence type="ECO:0000256" key="5">
    <source>
        <dbReference type="ARBA" id="ARBA00004692"/>
    </source>
</evidence>
<dbReference type="PIRSF" id="PIRSF006135">
    <property type="entry name" value="CobU"/>
    <property type="match status" value="1"/>
</dbReference>
<dbReference type="EMBL" id="FQUG01000003">
    <property type="protein sequence ID" value="SHE66231.1"/>
    <property type="molecule type" value="Genomic_DNA"/>
</dbReference>
<dbReference type="OrthoDB" id="9799422at2"/>
<comment type="similarity">
    <text evidence="7">Belongs to the CobU/CobP family.</text>
</comment>
<dbReference type="EC" id="2.7.7.62" evidence="9"/>
<feature type="binding site" evidence="19">
    <location>
        <begin position="9"/>
        <end position="16"/>
    </location>
    <ligand>
        <name>GTP</name>
        <dbReference type="ChEBI" id="CHEBI:37565"/>
    </ligand>
</feature>
<dbReference type="Proteomes" id="UP000184404">
    <property type="component" value="Unassembled WGS sequence"/>
</dbReference>
<evidence type="ECO:0000256" key="11">
    <source>
        <dbReference type="ARBA" id="ARBA00022679"/>
    </source>
</evidence>
<evidence type="ECO:0000256" key="18">
    <source>
        <dbReference type="PIRSR" id="PIRSR006135-1"/>
    </source>
</evidence>
<name>A0A1M4VB81_9FIRM</name>
<sequence length="187" mass="20839">MGQIVLVTGGARSGKSSFAEKYAARYGKHIAYIATSQIFDDEMKFRVKLHRERRPADWKTFEAPFDAHEALKEAGKEHDMILFDCLTIYVSNLLCSLPSIEDSDKNYALAKEKIGLLLEQAKNNNGTTIFVSNEVGSGIVPENHLAREYRDIAGLVNQMAAKAADKVYLVSCGIPVDIKKIAEVWEE</sequence>
<dbReference type="InterPro" id="IPR027417">
    <property type="entry name" value="P-loop_NTPase"/>
</dbReference>
<dbReference type="Gene3D" id="3.40.50.300">
    <property type="entry name" value="P-loop containing nucleotide triphosphate hydrolases"/>
    <property type="match status" value="1"/>
</dbReference>
<dbReference type="SUPFAM" id="SSF52540">
    <property type="entry name" value="P-loop containing nucleoside triphosphate hydrolases"/>
    <property type="match status" value="1"/>
</dbReference>
<dbReference type="PANTHER" id="PTHR34848">
    <property type="match status" value="1"/>
</dbReference>
<dbReference type="GO" id="GO:0009236">
    <property type="term" value="P:cobalamin biosynthetic process"/>
    <property type="evidence" value="ECO:0007669"/>
    <property type="project" value="UniProtKB-UniPathway"/>
</dbReference>
<dbReference type="InterPro" id="IPR003203">
    <property type="entry name" value="CobU/CobP"/>
</dbReference>
<evidence type="ECO:0000313" key="21">
    <source>
        <dbReference type="Proteomes" id="UP000184404"/>
    </source>
</evidence>
<keyword evidence="21" id="KW-1185">Reference proteome</keyword>
<evidence type="ECO:0000256" key="9">
    <source>
        <dbReference type="ARBA" id="ARBA00012523"/>
    </source>
</evidence>
<protein>
    <recommendedName>
        <fullName evidence="16">Adenosylcobinamide kinase</fullName>
        <ecNumber evidence="8">2.7.1.156</ecNumber>
        <ecNumber evidence="9">2.7.7.62</ecNumber>
    </recommendedName>
    <alternativeName>
        <fullName evidence="17">Adenosylcobinamide-phosphate guanylyltransferase</fullName>
    </alternativeName>
</protein>
<evidence type="ECO:0000256" key="1">
    <source>
        <dbReference type="ARBA" id="ARBA00000312"/>
    </source>
</evidence>
<organism evidence="20 21">
    <name type="scientific">Schwartzia succinivorans DSM 10502</name>
    <dbReference type="NCBI Taxonomy" id="1123243"/>
    <lineage>
        <taxon>Bacteria</taxon>
        <taxon>Bacillati</taxon>
        <taxon>Bacillota</taxon>
        <taxon>Negativicutes</taxon>
        <taxon>Selenomonadales</taxon>
        <taxon>Selenomonadaceae</taxon>
        <taxon>Schwartzia</taxon>
    </lineage>
</organism>
<evidence type="ECO:0000256" key="8">
    <source>
        <dbReference type="ARBA" id="ARBA00012016"/>
    </source>
</evidence>
<evidence type="ECO:0000256" key="4">
    <source>
        <dbReference type="ARBA" id="ARBA00003889"/>
    </source>
</evidence>
<feature type="binding site" evidence="19">
    <location>
        <begin position="51"/>
        <end position="54"/>
    </location>
    <ligand>
        <name>GTP</name>
        <dbReference type="ChEBI" id="CHEBI:37565"/>
    </ligand>
</feature>
<evidence type="ECO:0000256" key="15">
    <source>
        <dbReference type="ARBA" id="ARBA00023134"/>
    </source>
</evidence>
<evidence type="ECO:0000256" key="19">
    <source>
        <dbReference type="PIRSR" id="PIRSR006135-2"/>
    </source>
</evidence>
<evidence type="ECO:0000256" key="12">
    <source>
        <dbReference type="ARBA" id="ARBA00022741"/>
    </source>
</evidence>
<reference evidence="20 21" key="1">
    <citation type="submission" date="2016-11" db="EMBL/GenBank/DDBJ databases">
        <authorList>
            <person name="Jaros S."/>
            <person name="Januszkiewicz K."/>
            <person name="Wedrychowicz H."/>
        </authorList>
    </citation>
    <scope>NUCLEOTIDE SEQUENCE [LARGE SCALE GENOMIC DNA]</scope>
    <source>
        <strain evidence="20 21">DSM 10502</strain>
    </source>
</reference>
<dbReference type="RefSeq" id="WP_072935024.1">
    <property type="nucleotide sequence ID" value="NZ_FQUG01000003.1"/>
</dbReference>
<feature type="binding site" evidence="19">
    <location>
        <position position="84"/>
    </location>
    <ligand>
        <name>GTP</name>
        <dbReference type="ChEBI" id="CHEBI:37565"/>
    </ligand>
</feature>
<evidence type="ECO:0000256" key="6">
    <source>
        <dbReference type="ARBA" id="ARBA00005159"/>
    </source>
</evidence>
<dbReference type="EC" id="2.7.1.156" evidence="8"/>
<keyword evidence="14" id="KW-0067">ATP-binding</keyword>
<proteinExistence type="inferred from homology"/>
<evidence type="ECO:0000256" key="7">
    <source>
        <dbReference type="ARBA" id="ARBA00007490"/>
    </source>
</evidence>
<evidence type="ECO:0000256" key="14">
    <source>
        <dbReference type="ARBA" id="ARBA00022840"/>
    </source>
</evidence>
<dbReference type="AlphaFoldDB" id="A0A1M4VB81"/>
<evidence type="ECO:0000256" key="17">
    <source>
        <dbReference type="ARBA" id="ARBA00030571"/>
    </source>
</evidence>
<dbReference type="NCBIfam" id="NF004469">
    <property type="entry name" value="PRK05800.1"/>
    <property type="match status" value="1"/>
</dbReference>
<dbReference type="GO" id="GO:0008820">
    <property type="term" value="F:cobinamide phosphate guanylyltransferase activity"/>
    <property type="evidence" value="ECO:0007669"/>
    <property type="project" value="UniProtKB-EC"/>
</dbReference>
<feature type="binding site" evidence="19">
    <location>
        <position position="62"/>
    </location>
    <ligand>
        <name>GTP</name>
        <dbReference type="ChEBI" id="CHEBI:37565"/>
    </ligand>
</feature>
<comment type="pathway">
    <text evidence="5">Cofactor biosynthesis; adenosylcobalamin biosynthesis; adenosylcobalamin from cob(II)yrinate a,c-diamide: step 6/7.</text>
</comment>
<evidence type="ECO:0000256" key="13">
    <source>
        <dbReference type="ARBA" id="ARBA00022777"/>
    </source>
</evidence>
<comment type="pathway">
    <text evidence="6">Cofactor biosynthesis; adenosylcobalamin biosynthesis; adenosylcobalamin from cob(II)yrinate a,c-diamide: step 5/7.</text>
</comment>
<evidence type="ECO:0000256" key="2">
    <source>
        <dbReference type="ARBA" id="ARBA00000711"/>
    </source>
</evidence>
<dbReference type="GO" id="GO:0005525">
    <property type="term" value="F:GTP binding"/>
    <property type="evidence" value="ECO:0007669"/>
    <property type="project" value="UniProtKB-KW"/>
</dbReference>
<dbReference type="Pfam" id="PF02283">
    <property type="entry name" value="CobU"/>
    <property type="match status" value="1"/>
</dbReference>
<comment type="catalytic activity">
    <reaction evidence="3">
        <text>adenosylcob(III)inamide + GTP = adenosylcob(III)inamide phosphate + GDP + H(+)</text>
        <dbReference type="Rhea" id="RHEA:15765"/>
        <dbReference type="ChEBI" id="CHEBI:2480"/>
        <dbReference type="ChEBI" id="CHEBI:15378"/>
        <dbReference type="ChEBI" id="CHEBI:37565"/>
        <dbReference type="ChEBI" id="CHEBI:58189"/>
        <dbReference type="ChEBI" id="CHEBI:58502"/>
        <dbReference type="EC" id="2.7.1.156"/>
    </reaction>
</comment>
<dbReference type="GO" id="GO:0043752">
    <property type="term" value="F:adenosylcobinamide kinase activity"/>
    <property type="evidence" value="ECO:0007669"/>
    <property type="project" value="UniProtKB-EC"/>
</dbReference>
<keyword evidence="15 19" id="KW-0342">GTP-binding</keyword>
<comment type="catalytic activity">
    <reaction evidence="2">
        <text>adenosylcob(III)inamide phosphate + GTP + H(+) = adenosylcob(III)inamide-GDP + diphosphate</text>
        <dbReference type="Rhea" id="RHEA:22712"/>
        <dbReference type="ChEBI" id="CHEBI:15378"/>
        <dbReference type="ChEBI" id="CHEBI:33019"/>
        <dbReference type="ChEBI" id="CHEBI:37565"/>
        <dbReference type="ChEBI" id="CHEBI:58502"/>
        <dbReference type="ChEBI" id="CHEBI:60487"/>
        <dbReference type="EC" id="2.7.7.62"/>
    </reaction>
</comment>